<dbReference type="InterPro" id="IPR008146">
    <property type="entry name" value="Gln_synth_cat_dom"/>
</dbReference>
<keyword evidence="7" id="KW-1185">Reference proteome</keyword>
<dbReference type="Gene3D" id="3.30.590.10">
    <property type="entry name" value="Glutamine synthetase/guanido kinase, catalytic domain"/>
    <property type="match status" value="1"/>
</dbReference>
<dbReference type="SUPFAM" id="SSF55931">
    <property type="entry name" value="Glutamine synthetase/guanido kinase"/>
    <property type="match status" value="1"/>
</dbReference>
<accession>A0A139A9R3</accession>
<keyword evidence="2" id="KW-0436">Ligase</keyword>
<dbReference type="InterPro" id="IPR036651">
    <property type="entry name" value="Gln_synt_N_sf"/>
</dbReference>
<dbReference type="GO" id="GO:0004356">
    <property type="term" value="F:glutamine synthetase activity"/>
    <property type="evidence" value="ECO:0007669"/>
    <property type="project" value="InterPro"/>
</dbReference>
<dbReference type="Gene3D" id="3.10.20.70">
    <property type="entry name" value="Glutamine synthetase, N-terminal domain"/>
    <property type="match status" value="1"/>
</dbReference>
<evidence type="ECO:0000256" key="4">
    <source>
        <dbReference type="RuleBase" id="RU000384"/>
    </source>
</evidence>
<sequence>MAFCNLSNAMMSVHFPIHRLEKLSKSGIGKPYAVFQTPIMYDTITPGAELGCVGEVNCVPQLDTIRVLPWAPNTAVALAEFYTRDIEKDSISGSASPYCSRSFLKKQLATLKSEFGYEPVVGLEVEFILFKGYDPVTKLPIKLDDFMYCEDQCWNTIGGKVLTELCETLQDLGIEVYTFHPESGNGQYELSLGPAPMLRAADDLLFIRQALRAIATKHGLNATATPKILLDQPGNGAHIHLSLVDSTGKNIFPDSTAEKKFSKPAEHFIAGVLDHMDAIPAVSMPSINSYARVAKSMWASYYVTWGYENREVTARIACPPYGGSYNNVEFRPHDGAANPYLAFGTYLAAGMDGMRRKLELGVDMKDDPAVLPEEEIEKLGLRTLPRSLPEALDNLAKDQVLIDALGPDLYRVFTSVKRFEYETISKWSFEDQIKLFTSRY</sequence>
<evidence type="ECO:0000256" key="2">
    <source>
        <dbReference type="ARBA" id="ARBA00022598"/>
    </source>
</evidence>
<keyword evidence="6" id="KW-0418">Kinase</keyword>
<evidence type="ECO:0000313" key="7">
    <source>
        <dbReference type="Proteomes" id="UP000070544"/>
    </source>
</evidence>
<dbReference type="OMA" id="QRCEDPD"/>
<evidence type="ECO:0000256" key="3">
    <source>
        <dbReference type="PROSITE-ProRule" id="PRU01331"/>
    </source>
</evidence>
<dbReference type="OrthoDB" id="77835at2759"/>
<dbReference type="AlphaFoldDB" id="A0A139A9R3"/>
<dbReference type="Proteomes" id="UP000070544">
    <property type="component" value="Unassembled WGS sequence"/>
</dbReference>
<organism evidence="6 7">
    <name type="scientific">Gonapodya prolifera (strain JEL478)</name>
    <name type="common">Monoblepharis prolifera</name>
    <dbReference type="NCBI Taxonomy" id="1344416"/>
    <lineage>
        <taxon>Eukaryota</taxon>
        <taxon>Fungi</taxon>
        <taxon>Fungi incertae sedis</taxon>
        <taxon>Chytridiomycota</taxon>
        <taxon>Chytridiomycota incertae sedis</taxon>
        <taxon>Monoblepharidomycetes</taxon>
        <taxon>Monoblepharidales</taxon>
        <taxon>Gonapodyaceae</taxon>
        <taxon>Gonapodya</taxon>
    </lineage>
</organism>
<dbReference type="GO" id="GO:0006542">
    <property type="term" value="P:glutamine biosynthetic process"/>
    <property type="evidence" value="ECO:0007669"/>
    <property type="project" value="InterPro"/>
</dbReference>
<name>A0A139A9R3_GONPJ</name>
<dbReference type="SMART" id="SM01230">
    <property type="entry name" value="Gln-synt_C"/>
    <property type="match status" value="1"/>
</dbReference>
<reference evidence="6 7" key="1">
    <citation type="journal article" date="2015" name="Genome Biol. Evol.">
        <title>Phylogenomic analyses indicate that early fungi evolved digesting cell walls of algal ancestors of land plants.</title>
        <authorList>
            <person name="Chang Y."/>
            <person name="Wang S."/>
            <person name="Sekimoto S."/>
            <person name="Aerts A.L."/>
            <person name="Choi C."/>
            <person name="Clum A."/>
            <person name="LaButti K.M."/>
            <person name="Lindquist E.A."/>
            <person name="Yee Ngan C."/>
            <person name="Ohm R.A."/>
            <person name="Salamov A.A."/>
            <person name="Grigoriev I.V."/>
            <person name="Spatafora J.W."/>
            <person name="Berbee M.L."/>
        </authorList>
    </citation>
    <scope>NUCLEOTIDE SEQUENCE [LARGE SCALE GENOMIC DNA]</scope>
    <source>
        <strain evidence="6 7">JEL478</strain>
    </source>
</reference>
<dbReference type="PROSITE" id="PS51987">
    <property type="entry name" value="GS_CATALYTIC"/>
    <property type="match status" value="1"/>
</dbReference>
<dbReference type="InterPro" id="IPR014746">
    <property type="entry name" value="Gln_synth/guanido_kin_cat_dom"/>
</dbReference>
<dbReference type="Pfam" id="PF00120">
    <property type="entry name" value="Gln-synt_C"/>
    <property type="match status" value="1"/>
</dbReference>
<evidence type="ECO:0000256" key="1">
    <source>
        <dbReference type="ARBA" id="ARBA00021364"/>
    </source>
</evidence>
<dbReference type="EMBL" id="KQ965781">
    <property type="protein sequence ID" value="KXS13215.1"/>
    <property type="molecule type" value="Genomic_DNA"/>
</dbReference>
<feature type="domain" description="GS catalytic" evidence="5">
    <location>
        <begin position="100"/>
        <end position="440"/>
    </location>
</feature>
<protein>
    <recommendedName>
        <fullName evidence="1">Glutamine synthetase</fullName>
    </recommendedName>
</protein>
<dbReference type="PANTHER" id="PTHR43785:SF2">
    <property type="entry name" value="TYPE-1 GLUTAMINE SYNTHETASE 1"/>
    <property type="match status" value="1"/>
</dbReference>
<dbReference type="GO" id="GO:0016301">
    <property type="term" value="F:kinase activity"/>
    <property type="evidence" value="ECO:0007669"/>
    <property type="project" value="UniProtKB-KW"/>
</dbReference>
<evidence type="ECO:0000259" key="5">
    <source>
        <dbReference type="PROSITE" id="PS51987"/>
    </source>
</evidence>
<dbReference type="STRING" id="1344416.A0A139A9R3"/>
<dbReference type="PANTHER" id="PTHR43785">
    <property type="entry name" value="GAMMA-GLUTAMYLPUTRESCINE SYNTHETASE"/>
    <property type="match status" value="1"/>
</dbReference>
<keyword evidence="6" id="KW-0808">Transferase</keyword>
<gene>
    <name evidence="6" type="ORF">M427DRAFT_71599</name>
</gene>
<proteinExistence type="inferred from homology"/>
<evidence type="ECO:0000313" key="6">
    <source>
        <dbReference type="EMBL" id="KXS13215.1"/>
    </source>
</evidence>
<comment type="similarity">
    <text evidence="3 4">Belongs to the glutamine synthetase family.</text>
</comment>